<proteinExistence type="predicted"/>
<accession>A0A4Q4MYN3</accession>
<reference evidence="2" key="1">
    <citation type="journal article" date="2019" name="bioRxiv">
        <title>Genomics, evolutionary history and diagnostics of the Alternaria alternata species group including apple and Asian pear pathotypes.</title>
        <authorList>
            <person name="Armitage A.D."/>
            <person name="Cockerton H.M."/>
            <person name="Sreenivasaprasad S."/>
            <person name="Woodhall J.W."/>
            <person name="Lane C.R."/>
            <person name="Harrison R.J."/>
            <person name="Clarkson J.P."/>
        </authorList>
    </citation>
    <scope>NUCLEOTIDE SEQUENCE [LARGE SCALE GENOMIC DNA]</scope>
    <source>
        <strain evidence="2">FERA 1177</strain>
    </source>
</reference>
<gene>
    <name evidence="1" type="ORF">AA0117_g12703</name>
</gene>
<evidence type="ECO:0000313" key="1">
    <source>
        <dbReference type="EMBL" id="RYN63513.1"/>
    </source>
</evidence>
<name>A0A4Q4MYN3_ALTAL</name>
<evidence type="ECO:0000313" key="2">
    <source>
        <dbReference type="Proteomes" id="UP000291422"/>
    </source>
</evidence>
<dbReference type="Proteomes" id="UP000291422">
    <property type="component" value="Unassembled WGS sequence"/>
</dbReference>
<protein>
    <submittedName>
        <fullName evidence="1">Uncharacterized protein</fullName>
    </submittedName>
</protein>
<dbReference type="AlphaFoldDB" id="A0A4Q4MYN3"/>
<sequence>MCKSENCEGHAWSGDIVADDNGIKCFGKHRKRMVLLVHGKRGDDESVDTADDG</sequence>
<dbReference type="EMBL" id="PDXD01000083">
    <property type="protein sequence ID" value="RYN63513.1"/>
    <property type="molecule type" value="Genomic_DNA"/>
</dbReference>
<comment type="caution">
    <text evidence="1">The sequence shown here is derived from an EMBL/GenBank/DDBJ whole genome shotgun (WGS) entry which is preliminary data.</text>
</comment>
<organism evidence="1 2">
    <name type="scientific">Alternaria alternata</name>
    <name type="common">Alternaria rot fungus</name>
    <name type="synonym">Torula alternata</name>
    <dbReference type="NCBI Taxonomy" id="5599"/>
    <lineage>
        <taxon>Eukaryota</taxon>
        <taxon>Fungi</taxon>
        <taxon>Dikarya</taxon>
        <taxon>Ascomycota</taxon>
        <taxon>Pezizomycotina</taxon>
        <taxon>Dothideomycetes</taxon>
        <taxon>Pleosporomycetidae</taxon>
        <taxon>Pleosporales</taxon>
        <taxon>Pleosporineae</taxon>
        <taxon>Pleosporaceae</taxon>
        <taxon>Alternaria</taxon>
        <taxon>Alternaria sect. Alternaria</taxon>
        <taxon>Alternaria alternata complex</taxon>
    </lineage>
</organism>